<dbReference type="CDD" id="cd07438">
    <property type="entry name" value="PHP_HisPPase_AMP"/>
    <property type="match status" value="1"/>
</dbReference>
<dbReference type="Gene3D" id="3.20.20.140">
    <property type="entry name" value="Metal-dependent hydrolases"/>
    <property type="match status" value="1"/>
</dbReference>
<dbReference type="Proteomes" id="UP000470213">
    <property type="component" value="Unassembled WGS sequence"/>
</dbReference>
<comment type="caution">
    <text evidence="2">The sequence shown here is derived from an EMBL/GenBank/DDBJ whole genome shotgun (WGS) entry which is preliminary data.</text>
</comment>
<dbReference type="EMBL" id="JAAAWN010000007">
    <property type="protein sequence ID" value="NDV90979.1"/>
    <property type="molecule type" value="Genomic_DNA"/>
</dbReference>
<dbReference type="PANTHER" id="PTHR42924">
    <property type="entry name" value="EXONUCLEASE"/>
    <property type="match status" value="1"/>
</dbReference>
<keyword evidence="3" id="KW-1185">Reference proteome</keyword>
<dbReference type="SUPFAM" id="SSF89550">
    <property type="entry name" value="PHP domain-like"/>
    <property type="match status" value="1"/>
</dbReference>
<evidence type="ECO:0000259" key="1">
    <source>
        <dbReference type="SMART" id="SM00481"/>
    </source>
</evidence>
<dbReference type="PANTHER" id="PTHR42924:SF3">
    <property type="entry name" value="POLYMERASE_HISTIDINOL PHOSPHATASE N-TERMINAL DOMAIN-CONTAINING PROTEIN"/>
    <property type="match status" value="1"/>
</dbReference>
<dbReference type="InterPro" id="IPR052018">
    <property type="entry name" value="PHP_domain"/>
</dbReference>
<dbReference type="Gene3D" id="1.10.150.650">
    <property type="match status" value="1"/>
</dbReference>
<dbReference type="GO" id="GO:0004534">
    <property type="term" value="F:5'-3' RNA exonuclease activity"/>
    <property type="evidence" value="ECO:0007669"/>
    <property type="project" value="TreeGrafter"/>
</dbReference>
<dbReference type="InterPro" id="IPR004013">
    <property type="entry name" value="PHP_dom"/>
</dbReference>
<sequence>MKIDLHSHTKFSDGHLTPTELVLRAHTMQVDVLAITDHDTVAGLDEAHQAQAAQKRHLRIIDGVEISTDWHGFDIHVVGLNVDRTQPEFLAHLHQQAETRQDRAERIGEKLARCGFDGVLARAEALAGVGQVTRAHFARVLVNNYGVPTMDAAFKKYLGKGKRAAVKAHWPSIESAVAWIHEAGGQAVLAHPAHYDMTAKWLRRLVNVFAIAGGDAIETAFPGINKNKQELINELAQTHSLLASAGSDFHFPSRWTELGKNLGISSALTPIWHNWPEVSGAVNQSTPVS</sequence>
<dbReference type="GO" id="GO:0035312">
    <property type="term" value="F:5'-3' DNA exonuclease activity"/>
    <property type="evidence" value="ECO:0007669"/>
    <property type="project" value="TreeGrafter"/>
</dbReference>
<accession>A0A7X5LL41</accession>
<reference evidence="2 3" key="1">
    <citation type="submission" date="2020-01" db="EMBL/GenBank/DDBJ databases">
        <authorList>
            <person name="Chen J."/>
            <person name="Zhu S."/>
            <person name="Yang J."/>
        </authorList>
    </citation>
    <scope>NUCLEOTIDE SEQUENCE [LARGE SCALE GENOMIC DNA]</scope>
    <source>
        <strain evidence="2 3">345S023</strain>
    </source>
</reference>
<feature type="domain" description="Polymerase/histidinol phosphatase N-terminal" evidence="1">
    <location>
        <begin position="3"/>
        <end position="70"/>
    </location>
</feature>
<name>A0A7X5LL41_9ALTE</name>
<protein>
    <submittedName>
        <fullName evidence="2">PHP domain-containing protein</fullName>
    </submittedName>
</protein>
<dbReference type="RefSeq" id="WP_163084567.1">
    <property type="nucleotide sequence ID" value="NZ_JAAAWN010000007.1"/>
</dbReference>
<dbReference type="SMART" id="SM00481">
    <property type="entry name" value="POLIIIAc"/>
    <property type="match status" value="1"/>
</dbReference>
<evidence type="ECO:0000313" key="3">
    <source>
        <dbReference type="Proteomes" id="UP000470213"/>
    </source>
</evidence>
<organism evidence="2 3">
    <name type="scientific">Alteromonas profundi</name>
    <dbReference type="NCBI Taxonomy" id="2696062"/>
    <lineage>
        <taxon>Bacteria</taxon>
        <taxon>Pseudomonadati</taxon>
        <taxon>Pseudomonadota</taxon>
        <taxon>Gammaproteobacteria</taxon>
        <taxon>Alteromonadales</taxon>
        <taxon>Alteromonadaceae</taxon>
        <taxon>Alteromonas/Salinimonas group</taxon>
        <taxon>Alteromonas</taxon>
    </lineage>
</organism>
<proteinExistence type="predicted"/>
<gene>
    <name evidence="2" type="ORF">GTH32_07195</name>
</gene>
<dbReference type="Pfam" id="PF02811">
    <property type="entry name" value="PHP"/>
    <property type="match status" value="1"/>
</dbReference>
<evidence type="ECO:0000313" key="2">
    <source>
        <dbReference type="EMBL" id="NDV90979.1"/>
    </source>
</evidence>
<dbReference type="AlphaFoldDB" id="A0A7X5LL41"/>
<dbReference type="InterPro" id="IPR003141">
    <property type="entry name" value="Pol/His_phosphatase_N"/>
</dbReference>
<dbReference type="InterPro" id="IPR016195">
    <property type="entry name" value="Pol/histidinol_Pase-like"/>
</dbReference>